<accession>A0A1A8W428</accession>
<reference evidence="3" key="1">
    <citation type="submission" date="2016-05" db="EMBL/GenBank/DDBJ databases">
        <authorList>
            <person name="Naeem Raeece"/>
        </authorList>
    </citation>
    <scope>NUCLEOTIDE SEQUENCE [LARGE SCALE GENOMIC DNA]</scope>
</reference>
<feature type="compositionally biased region" description="Basic residues" evidence="1">
    <location>
        <begin position="23"/>
        <end position="36"/>
    </location>
</feature>
<feature type="compositionally biased region" description="Basic and acidic residues" evidence="1">
    <location>
        <begin position="106"/>
        <end position="124"/>
    </location>
</feature>
<evidence type="ECO:0000256" key="1">
    <source>
        <dbReference type="SAM" id="MobiDB-lite"/>
    </source>
</evidence>
<feature type="region of interest" description="Disordered" evidence="1">
    <location>
        <begin position="104"/>
        <end position="137"/>
    </location>
</feature>
<evidence type="ECO:0000313" key="2">
    <source>
        <dbReference type="EMBL" id="SBS86421.1"/>
    </source>
</evidence>
<dbReference type="EMBL" id="FLQU01000493">
    <property type="protein sequence ID" value="SBS86421.1"/>
    <property type="molecule type" value="Genomic_DNA"/>
</dbReference>
<gene>
    <name evidence="2" type="ORF">POVCU2_0037070</name>
</gene>
<organism evidence="2 3">
    <name type="scientific">Plasmodium ovale curtisi</name>
    <dbReference type="NCBI Taxonomy" id="864141"/>
    <lineage>
        <taxon>Eukaryota</taxon>
        <taxon>Sar</taxon>
        <taxon>Alveolata</taxon>
        <taxon>Apicomplexa</taxon>
        <taxon>Aconoidasida</taxon>
        <taxon>Haemosporida</taxon>
        <taxon>Plasmodiidae</taxon>
        <taxon>Plasmodium</taxon>
        <taxon>Plasmodium (Plasmodium)</taxon>
    </lineage>
</organism>
<dbReference type="Proteomes" id="UP000078560">
    <property type="component" value="Unassembled WGS sequence"/>
</dbReference>
<dbReference type="AlphaFoldDB" id="A0A1A8W428"/>
<feature type="region of interest" description="Disordered" evidence="1">
    <location>
        <begin position="1"/>
        <end position="36"/>
    </location>
</feature>
<proteinExistence type="predicted"/>
<protein>
    <submittedName>
        <fullName evidence="2">Uncharacterized protein</fullName>
    </submittedName>
</protein>
<sequence length="137" mass="16190">MRCSAEQTSAALTEAEQHVCKRGEKKKKKPTDKRKKGRITKQFEIIETLIKRLDNPIIKYDFCKNGEAKNLLKKKLQIKSRILSLRSYDALTIKKKKIKKAKKSRYNAEVEEKAEKEEKEEKRAGKNWPLYHMENIR</sequence>
<name>A0A1A8W428_PLAOA</name>
<evidence type="ECO:0000313" key="3">
    <source>
        <dbReference type="Proteomes" id="UP000078560"/>
    </source>
</evidence>
<feature type="compositionally biased region" description="Polar residues" evidence="1">
    <location>
        <begin position="1"/>
        <end position="11"/>
    </location>
</feature>